<evidence type="ECO:0000256" key="7">
    <source>
        <dbReference type="ARBA" id="ARBA00013152"/>
    </source>
</evidence>
<dbReference type="GO" id="GO:0006098">
    <property type="term" value="P:pentose-phosphate shunt"/>
    <property type="evidence" value="ECO:0007669"/>
    <property type="project" value="TreeGrafter"/>
</dbReference>
<dbReference type="InterPro" id="IPR005478">
    <property type="entry name" value="Transketolase_bac-like"/>
</dbReference>
<dbReference type="GO" id="GO:0004802">
    <property type="term" value="F:transketolase activity"/>
    <property type="evidence" value="ECO:0007669"/>
    <property type="project" value="UniProtKB-UniRule"/>
</dbReference>
<keyword evidence="9 18" id="KW-0479">Metal-binding</keyword>
<comment type="cofactor">
    <cofactor evidence="3">
        <name>Co(2+)</name>
        <dbReference type="ChEBI" id="CHEBI:48828"/>
    </cofactor>
</comment>
<dbReference type="AlphaFoldDB" id="A0A9D1AGQ0"/>
<comment type="cofactor">
    <cofactor evidence="17">
        <name>thiamine diphosphate</name>
        <dbReference type="ChEBI" id="CHEBI:58937"/>
    </cofactor>
    <text evidence="17">Binds 1 thiamine pyrophosphate per subunit. During the reaction, the substrate forms a covalent intermediate with the cofactor.</text>
</comment>
<comment type="cofactor">
    <cofactor evidence="2">
        <name>Mn(2+)</name>
        <dbReference type="ChEBI" id="CHEBI:29035"/>
    </cofactor>
</comment>
<dbReference type="Pfam" id="PF22613">
    <property type="entry name" value="Transketolase_C_1"/>
    <property type="match status" value="1"/>
</dbReference>
<reference evidence="21" key="1">
    <citation type="submission" date="2020-10" db="EMBL/GenBank/DDBJ databases">
        <authorList>
            <person name="Gilroy R."/>
        </authorList>
    </citation>
    <scope>NUCLEOTIDE SEQUENCE</scope>
    <source>
        <strain evidence="21">ChiW25-3613</strain>
    </source>
</reference>
<feature type="binding site" evidence="17">
    <location>
        <position position="260"/>
    </location>
    <ligand>
        <name>thiamine diphosphate</name>
        <dbReference type="ChEBI" id="CHEBI:58937"/>
    </ligand>
</feature>
<evidence type="ECO:0000256" key="11">
    <source>
        <dbReference type="ARBA" id="ARBA00022842"/>
    </source>
</evidence>
<dbReference type="InterPro" id="IPR005475">
    <property type="entry name" value="Transketolase-like_Pyr-bd"/>
</dbReference>
<dbReference type="Gene3D" id="3.40.50.920">
    <property type="match status" value="1"/>
</dbReference>
<reference evidence="21" key="2">
    <citation type="journal article" date="2021" name="PeerJ">
        <title>Extensive microbial diversity within the chicken gut microbiome revealed by metagenomics and culture.</title>
        <authorList>
            <person name="Gilroy R."/>
            <person name="Ravi A."/>
            <person name="Getino M."/>
            <person name="Pursley I."/>
            <person name="Horton D.L."/>
            <person name="Alikhan N.F."/>
            <person name="Baker D."/>
            <person name="Gharbi K."/>
            <person name="Hall N."/>
            <person name="Watson M."/>
            <person name="Adriaenssens E.M."/>
            <person name="Foster-Nyarko E."/>
            <person name="Jarju S."/>
            <person name="Secka A."/>
            <person name="Antonio M."/>
            <person name="Oren A."/>
            <person name="Chaudhuri R.R."/>
            <person name="La Ragione R."/>
            <person name="Hildebrand F."/>
            <person name="Pallen M.J."/>
        </authorList>
    </citation>
    <scope>NUCLEOTIDE SEQUENCE</scope>
    <source>
        <strain evidence="21">ChiW25-3613</strain>
    </source>
</reference>
<evidence type="ECO:0000256" key="8">
    <source>
        <dbReference type="ARBA" id="ARBA00022679"/>
    </source>
</evidence>
<keyword evidence="8 21" id="KW-0808">Transferase</keyword>
<comment type="cofactor">
    <cofactor evidence="1">
        <name>Ca(2+)</name>
        <dbReference type="ChEBI" id="CHEBI:29108"/>
    </cofactor>
</comment>
<dbReference type="GO" id="GO:0046872">
    <property type="term" value="F:metal ion binding"/>
    <property type="evidence" value="ECO:0007669"/>
    <property type="project" value="UniProtKB-KW"/>
</dbReference>
<feature type="binding site" evidence="17">
    <location>
        <position position="66"/>
    </location>
    <ligand>
        <name>thiamine diphosphate</name>
        <dbReference type="ChEBI" id="CHEBI:58937"/>
    </ligand>
</feature>
<dbReference type="FunFam" id="3.40.50.970:FF:000045">
    <property type="entry name" value="Transketolase"/>
    <property type="match status" value="1"/>
</dbReference>
<dbReference type="SMART" id="SM00861">
    <property type="entry name" value="Transket_pyr"/>
    <property type="match status" value="1"/>
</dbReference>
<comment type="cofactor">
    <cofactor evidence="18">
        <name>Mg(2+)</name>
        <dbReference type="ChEBI" id="CHEBI:18420"/>
    </cofactor>
    <text evidence="18">Binds 1 Mg(2+) ion per subunit. Can also utilize other divalent metal cations, such as Ca(2+), Mn(2+) and Co(2+).</text>
</comment>
<evidence type="ECO:0000256" key="15">
    <source>
        <dbReference type="PIRSR" id="PIRSR605478-1"/>
    </source>
</evidence>
<feature type="site" description="Important for catalytic activity" evidence="19">
    <location>
        <position position="26"/>
    </location>
</feature>
<feature type="binding site" evidence="17">
    <location>
        <begin position="114"/>
        <end position="116"/>
    </location>
    <ligand>
        <name>thiamine diphosphate</name>
        <dbReference type="ChEBI" id="CHEBI:58937"/>
    </ligand>
</feature>
<evidence type="ECO:0000256" key="9">
    <source>
        <dbReference type="ARBA" id="ARBA00022723"/>
    </source>
</evidence>
<comment type="caution">
    <text evidence="21">The sequence shown here is derived from an EMBL/GenBank/DDBJ whole genome shotgun (WGS) entry which is preliminary data.</text>
</comment>
<dbReference type="SUPFAM" id="SSF52518">
    <property type="entry name" value="Thiamin diphosphate-binding fold (THDP-binding)"/>
    <property type="match status" value="2"/>
</dbReference>
<dbReference type="EC" id="2.2.1.1" evidence="7 14"/>
<feature type="binding site" evidence="16">
    <location>
        <position position="468"/>
    </location>
    <ligand>
        <name>substrate</name>
    </ligand>
</feature>
<feature type="site" description="Important for catalytic activity" evidence="19">
    <location>
        <position position="260"/>
    </location>
</feature>
<gene>
    <name evidence="21" type="primary">tkt</name>
    <name evidence="21" type="ORF">IAB90_04770</name>
</gene>
<feature type="binding site" evidence="18">
    <location>
        <position position="155"/>
    </location>
    <ligand>
        <name>Mg(2+)</name>
        <dbReference type="ChEBI" id="CHEBI:18420"/>
    </ligand>
</feature>
<dbReference type="InterPro" id="IPR055152">
    <property type="entry name" value="Transketolase-like_C_2"/>
</dbReference>
<evidence type="ECO:0000313" key="21">
    <source>
        <dbReference type="EMBL" id="HIR39679.1"/>
    </source>
</evidence>
<accession>A0A9D1AGQ0</accession>
<dbReference type="FunFam" id="3.40.50.970:FF:000004">
    <property type="entry name" value="Transketolase"/>
    <property type="match status" value="1"/>
</dbReference>
<evidence type="ECO:0000256" key="2">
    <source>
        <dbReference type="ARBA" id="ARBA00001936"/>
    </source>
</evidence>
<dbReference type="InterPro" id="IPR033247">
    <property type="entry name" value="Transketolase_fam"/>
</dbReference>
<sequence length="667" mass="72862">MSVQQKSVDTIRIISAEAIQKANSGHPGMCIGAAPIGFELFSDFLRFSYTNPKWDNRDRFVLSAGHGSMLLYSLLNLFGYNVSMDDIKNFRQLGSRTPGHPEYGKTEGVETSTGPLGQGLANAVGMAVAEAHLAARFNKPGYPVVDHFTYCLCGDGCLEEGIGYEACSFAGTQKLGKLILLYDRNNITIEGKIDCTFSEDIPTRFAAQGWQVIRVNDANNLFALKSAIKRAQSDLTRPSVIICQTVIGYGSPLADSADSHGAPLGEENVKKTKEFFGWTEEPFTVPADVKAYCKKIADSKLKYERDWNEMFARYEKAYPVFAALYKQFMGGAPHDIQNLEGLFEFDKPEATRASGGKVLARISPVMANIISGSADLAPSTKTELKGAGYFTPDNRLGRNIHYGIREHAMAAICNGIQLHGGLQALCSTFFSFADYMKAGIRMSALMNIPVIYVFTHDSIGVGEDGPTHQPMEQLISLRSIPNIKVFRPCDGRETAAAYVSALSGSCPTAIILTRQNLPQYPGTGLKALRGAYVLSDCEGTPDAILIGTGSEVEICMGAKDLLTEKGKKVRVVSMPCMEEFEKQSDEYKESVLPRNVRARVCVEAASHFAWYQYSGDCGEVVCMKTFGTSGPAKQLFEYFGFTKENVAAAAERSMAKVEALIKEIKSN</sequence>
<name>A0A9D1AGQ0_9FIRM</name>
<proteinExistence type="inferred from homology"/>
<evidence type="ECO:0000256" key="4">
    <source>
        <dbReference type="ARBA" id="ARBA00002931"/>
    </source>
</evidence>
<organism evidence="21 22">
    <name type="scientific">Candidatus Coproplasma stercoripullorum</name>
    <dbReference type="NCBI Taxonomy" id="2840751"/>
    <lineage>
        <taxon>Bacteria</taxon>
        <taxon>Bacillati</taxon>
        <taxon>Bacillota</taxon>
        <taxon>Clostridia</taxon>
        <taxon>Eubacteriales</taxon>
        <taxon>Candidatus Coproplasma</taxon>
    </lineage>
</organism>
<dbReference type="CDD" id="cd07033">
    <property type="entry name" value="TPP_PYR_DXS_TK_like"/>
    <property type="match status" value="1"/>
</dbReference>
<dbReference type="SUPFAM" id="SSF52922">
    <property type="entry name" value="TK C-terminal domain-like"/>
    <property type="match status" value="1"/>
</dbReference>
<comment type="subunit">
    <text evidence="6">Homodimer.</text>
</comment>
<feature type="domain" description="Transketolase-like pyrimidine-binding" evidence="20">
    <location>
        <begin position="349"/>
        <end position="519"/>
    </location>
</feature>
<evidence type="ECO:0000256" key="5">
    <source>
        <dbReference type="ARBA" id="ARBA00007131"/>
    </source>
</evidence>
<dbReference type="NCBIfam" id="TIGR00232">
    <property type="entry name" value="tktlase_bact"/>
    <property type="match status" value="1"/>
</dbReference>
<evidence type="ECO:0000256" key="17">
    <source>
        <dbReference type="PIRSR" id="PIRSR605478-3"/>
    </source>
</evidence>
<feature type="binding site" evidence="16">
    <location>
        <position position="26"/>
    </location>
    <ligand>
        <name>substrate</name>
    </ligand>
</feature>
<feature type="binding site" evidence="16">
    <location>
        <position position="514"/>
    </location>
    <ligand>
        <name>substrate</name>
    </ligand>
</feature>
<dbReference type="GO" id="GO:0005829">
    <property type="term" value="C:cytosol"/>
    <property type="evidence" value="ECO:0007669"/>
    <property type="project" value="TreeGrafter"/>
</dbReference>
<evidence type="ECO:0000256" key="18">
    <source>
        <dbReference type="PIRSR" id="PIRSR605478-4"/>
    </source>
</evidence>
<evidence type="ECO:0000259" key="20">
    <source>
        <dbReference type="SMART" id="SM00861"/>
    </source>
</evidence>
<evidence type="ECO:0000256" key="19">
    <source>
        <dbReference type="PIRSR" id="PIRSR605478-5"/>
    </source>
</evidence>
<dbReference type="CDD" id="cd02012">
    <property type="entry name" value="TPP_TK"/>
    <property type="match status" value="1"/>
</dbReference>
<evidence type="ECO:0000256" key="16">
    <source>
        <dbReference type="PIRSR" id="PIRSR605478-2"/>
    </source>
</evidence>
<dbReference type="PANTHER" id="PTHR43522:SF2">
    <property type="entry name" value="TRANSKETOLASE 1-RELATED"/>
    <property type="match status" value="1"/>
</dbReference>
<dbReference type="InterPro" id="IPR005474">
    <property type="entry name" value="Transketolase_N"/>
</dbReference>
<dbReference type="Pfam" id="PF02779">
    <property type="entry name" value="Transket_pyr"/>
    <property type="match status" value="1"/>
</dbReference>
<feature type="binding site" evidence="16">
    <location>
        <position position="456"/>
    </location>
    <ligand>
        <name>substrate</name>
    </ligand>
</feature>
<keyword evidence="11 18" id="KW-0460">Magnesium</keyword>
<dbReference type="InterPro" id="IPR009014">
    <property type="entry name" value="Transketo_C/PFOR_II"/>
</dbReference>
<evidence type="ECO:0000256" key="12">
    <source>
        <dbReference type="ARBA" id="ARBA00023052"/>
    </source>
</evidence>
<dbReference type="Proteomes" id="UP000824179">
    <property type="component" value="Unassembled WGS sequence"/>
</dbReference>
<dbReference type="InterPro" id="IPR029061">
    <property type="entry name" value="THDP-binding"/>
</dbReference>
<evidence type="ECO:0000313" key="22">
    <source>
        <dbReference type="Proteomes" id="UP000824179"/>
    </source>
</evidence>
<keyword evidence="10" id="KW-0106">Calcium</keyword>
<dbReference type="PANTHER" id="PTHR43522">
    <property type="entry name" value="TRANSKETOLASE"/>
    <property type="match status" value="1"/>
</dbReference>
<evidence type="ECO:0000256" key="14">
    <source>
        <dbReference type="NCBIfam" id="TIGR00232"/>
    </source>
</evidence>
<evidence type="ECO:0000256" key="10">
    <source>
        <dbReference type="ARBA" id="ARBA00022837"/>
    </source>
</evidence>
<feature type="binding site" evidence="16">
    <location>
        <position position="352"/>
    </location>
    <ligand>
        <name>substrate</name>
    </ligand>
</feature>
<evidence type="ECO:0000256" key="1">
    <source>
        <dbReference type="ARBA" id="ARBA00001913"/>
    </source>
</evidence>
<dbReference type="InterPro" id="IPR049557">
    <property type="entry name" value="Transketolase_CS"/>
</dbReference>
<feature type="binding site" evidence="16">
    <location>
        <position position="260"/>
    </location>
    <ligand>
        <name>substrate</name>
    </ligand>
</feature>
<feature type="binding site" evidence="17">
    <location>
        <position position="156"/>
    </location>
    <ligand>
        <name>thiamine diphosphate</name>
        <dbReference type="ChEBI" id="CHEBI:58937"/>
    </ligand>
</feature>
<feature type="active site" description="Proton donor" evidence="15">
    <location>
        <position position="406"/>
    </location>
</feature>
<dbReference type="FunFam" id="3.40.50.920:FF:000003">
    <property type="entry name" value="Transketolase"/>
    <property type="match status" value="1"/>
</dbReference>
<comment type="catalytic activity">
    <reaction evidence="13">
        <text>D-sedoheptulose 7-phosphate + D-glyceraldehyde 3-phosphate = aldehydo-D-ribose 5-phosphate + D-xylulose 5-phosphate</text>
        <dbReference type="Rhea" id="RHEA:10508"/>
        <dbReference type="ChEBI" id="CHEBI:57483"/>
        <dbReference type="ChEBI" id="CHEBI:57737"/>
        <dbReference type="ChEBI" id="CHEBI:58273"/>
        <dbReference type="ChEBI" id="CHEBI:59776"/>
        <dbReference type="EC" id="2.2.1.1"/>
    </reaction>
</comment>
<dbReference type="PROSITE" id="PS00801">
    <property type="entry name" value="TRANSKETOLASE_1"/>
    <property type="match status" value="1"/>
</dbReference>
<dbReference type="Gene3D" id="3.40.50.970">
    <property type="match status" value="2"/>
</dbReference>
<keyword evidence="12 17" id="KW-0786">Thiamine pyrophosphate</keyword>
<protein>
    <recommendedName>
        <fullName evidence="7 14">Transketolase</fullName>
        <ecNumber evidence="7 14">2.2.1.1</ecNumber>
    </recommendedName>
</protein>
<evidence type="ECO:0000256" key="6">
    <source>
        <dbReference type="ARBA" id="ARBA00011738"/>
    </source>
</evidence>
<comment type="similarity">
    <text evidence="5">Belongs to the transketolase family.</text>
</comment>
<feature type="binding site" evidence="16">
    <location>
        <position position="464"/>
    </location>
    <ligand>
        <name>substrate</name>
    </ligand>
</feature>
<feature type="binding site" evidence="18">
    <location>
        <position position="185"/>
    </location>
    <ligand>
        <name>Mg(2+)</name>
        <dbReference type="ChEBI" id="CHEBI:18420"/>
    </ligand>
</feature>
<dbReference type="EMBL" id="DVHB01000081">
    <property type="protein sequence ID" value="HIR39679.1"/>
    <property type="molecule type" value="Genomic_DNA"/>
</dbReference>
<feature type="binding site" evidence="17">
    <location>
        <position position="185"/>
    </location>
    <ligand>
        <name>thiamine diphosphate</name>
        <dbReference type="ChEBI" id="CHEBI:58937"/>
    </ligand>
</feature>
<feature type="binding site" evidence="17">
    <location>
        <position position="432"/>
    </location>
    <ligand>
        <name>thiamine diphosphate</name>
        <dbReference type="ChEBI" id="CHEBI:58937"/>
    </ligand>
</feature>
<comment type="function">
    <text evidence="4">Catalyzes the transfer of a two-carbon ketol group from a ketose donor to an aldose acceptor, via a covalent intermediate with the cofactor thiamine pyrophosphate.</text>
</comment>
<evidence type="ECO:0000256" key="3">
    <source>
        <dbReference type="ARBA" id="ARBA00001941"/>
    </source>
</evidence>
<evidence type="ECO:0000256" key="13">
    <source>
        <dbReference type="ARBA" id="ARBA00049473"/>
    </source>
</evidence>
<feature type="binding site" evidence="18">
    <location>
        <position position="187"/>
    </location>
    <ligand>
        <name>Mg(2+)</name>
        <dbReference type="ChEBI" id="CHEBI:18420"/>
    </ligand>
</feature>
<dbReference type="Pfam" id="PF00456">
    <property type="entry name" value="Transketolase_N"/>
    <property type="match status" value="1"/>
</dbReference>
<feature type="binding site" evidence="16">
    <location>
        <position position="379"/>
    </location>
    <ligand>
        <name>substrate</name>
    </ligand>
</feature>